<dbReference type="InterPro" id="IPR043128">
    <property type="entry name" value="Rev_trsase/Diguanyl_cyclase"/>
</dbReference>
<evidence type="ECO:0008006" key="3">
    <source>
        <dbReference type="Google" id="ProtNLM"/>
    </source>
</evidence>
<comment type="caution">
    <text evidence="1">The sequence shown here is derived from an EMBL/GenBank/DDBJ whole genome shotgun (WGS) entry which is preliminary data.</text>
</comment>
<keyword evidence="2" id="KW-1185">Reference proteome</keyword>
<reference evidence="1 2" key="1">
    <citation type="journal article" date="2019" name="Gigascience">
        <title>Whole-genome sequence of the oriental lung fluke Paragonimus westermani.</title>
        <authorList>
            <person name="Oey H."/>
            <person name="Zakrzewski M."/>
            <person name="Narain K."/>
            <person name="Devi K.R."/>
            <person name="Agatsuma T."/>
            <person name="Nawaratna S."/>
            <person name="Gobert G.N."/>
            <person name="Jones M.K."/>
            <person name="Ragan M.A."/>
            <person name="McManus D.P."/>
            <person name="Krause L."/>
        </authorList>
    </citation>
    <scope>NUCLEOTIDE SEQUENCE [LARGE SCALE GENOMIC DNA]</scope>
    <source>
        <strain evidence="1 2">IND2009</strain>
    </source>
</reference>
<name>A0A5J4NCP0_9TREM</name>
<proteinExistence type="predicted"/>
<sequence>MNSQLPANLHELCSVLGTYQYFPRFIPNFLQFATPLFDILSISNLSWSTNLEETFRALLRHLQTTAGSKPLSAKDHSIVISDAP</sequence>
<dbReference type="Proteomes" id="UP000324629">
    <property type="component" value="Unassembled WGS sequence"/>
</dbReference>
<gene>
    <name evidence="1" type="ORF">DEA37_0013928</name>
</gene>
<organism evidence="1 2">
    <name type="scientific">Paragonimus westermani</name>
    <dbReference type="NCBI Taxonomy" id="34504"/>
    <lineage>
        <taxon>Eukaryota</taxon>
        <taxon>Metazoa</taxon>
        <taxon>Spiralia</taxon>
        <taxon>Lophotrochozoa</taxon>
        <taxon>Platyhelminthes</taxon>
        <taxon>Trematoda</taxon>
        <taxon>Digenea</taxon>
        <taxon>Plagiorchiida</taxon>
        <taxon>Troglotremata</taxon>
        <taxon>Troglotrematidae</taxon>
        <taxon>Paragonimus</taxon>
    </lineage>
</organism>
<dbReference type="SUPFAM" id="SSF56672">
    <property type="entry name" value="DNA/RNA polymerases"/>
    <property type="match status" value="1"/>
</dbReference>
<dbReference type="AlphaFoldDB" id="A0A5J4NCP0"/>
<dbReference type="InterPro" id="IPR043502">
    <property type="entry name" value="DNA/RNA_pol_sf"/>
</dbReference>
<accession>A0A5J4NCP0</accession>
<protein>
    <recommendedName>
        <fullName evidence="3">Reverse transcriptase/retrotransposon-derived protein RNase H-like domain-containing protein</fullName>
    </recommendedName>
</protein>
<dbReference type="EMBL" id="QNGE01004114">
    <property type="protein sequence ID" value="KAA3673203.1"/>
    <property type="molecule type" value="Genomic_DNA"/>
</dbReference>
<evidence type="ECO:0000313" key="1">
    <source>
        <dbReference type="EMBL" id="KAA3673203.1"/>
    </source>
</evidence>
<evidence type="ECO:0000313" key="2">
    <source>
        <dbReference type="Proteomes" id="UP000324629"/>
    </source>
</evidence>
<dbReference type="Gene3D" id="3.30.70.270">
    <property type="match status" value="1"/>
</dbReference>